<keyword evidence="4" id="KW-0819">tRNA processing</keyword>
<evidence type="ECO:0000256" key="4">
    <source>
        <dbReference type="ARBA" id="ARBA00022694"/>
    </source>
</evidence>
<dbReference type="EC" id="2.5.1.25" evidence="1"/>
<evidence type="ECO:0000256" key="5">
    <source>
        <dbReference type="ARBA" id="ARBA00034489"/>
    </source>
</evidence>
<dbReference type="InterPro" id="IPR005636">
    <property type="entry name" value="DTW"/>
</dbReference>
<dbReference type="Pfam" id="PF03942">
    <property type="entry name" value="DTW"/>
    <property type="match status" value="1"/>
</dbReference>
<dbReference type="GO" id="GO:0016432">
    <property type="term" value="F:tRNA-uridine aminocarboxypropyltransferase activity"/>
    <property type="evidence" value="ECO:0007669"/>
    <property type="project" value="UniProtKB-EC"/>
</dbReference>
<keyword evidence="3" id="KW-0949">S-adenosyl-L-methionine</keyword>
<protein>
    <recommendedName>
        <fullName evidence="1">tRNA-uridine aminocarboxypropyltransferase</fullName>
        <ecNumber evidence="1">2.5.1.25</ecNumber>
    </recommendedName>
</protein>
<dbReference type="InterPro" id="IPR039262">
    <property type="entry name" value="DTWD2/TAPT"/>
</dbReference>
<dbReference type="PANTHER" id="PTHR21392">
    <property type="entry name" value="TRNA-URIDINE AMINOCARBOXYPROPYLTRANSFERASE 2"/>
    <property type="match status" value="1"/>
</dbReference>
<dbReference type="Proteomes" id="UP001596456">
    <property type="component" value="Unassembled WGS sequence"/>
</dbReference>
<accession>A0ABW2KY51</accession>
<evidence type="ECO:0000256" key="3">
    <source>
        <dbReference type="ARBA" id="ARBA00022691"/>
    </source>
</evidence>
<reference evidence="8" key="1">
    <citation type="journal article" date="2019" name="Int. J. Syst. Evol. Microbiol.">
        <title>The Global Catalogue of Microorganisms (GCM) 10K type strain sequencing project: providing services to taxonomists for standard genome sequencing and annotation.</title>
        <authorList>
            <consortium name="The Broad Institute Genomics Platform"/>
            <consortium name="The Broad Institute Genome Sequencing Center for Infectious Disease"/>
            <person name="Wu L."/>
            <person name="Ma J."/>
        </authorList>
    </citation>
    <scope>NUCLEOTIDE SEQUENCE [LARGE SCALE GENOMIC DNA]</scope>
    <source>
        <strain evidence="8">CGMCC 1.16275</strain>
    </source>
</reference>
<name>A0ABW2KY51_9PROT</name>
<evidence type="ECO:0000256" key="1">
    <source>
        <dbReference type="ARBA" id="ARBA00012386"/>
    </source>
</evidence>
<keyword evidence="8" id="KW-1185">Reference proteome</keyword>
<evidence type="ECO:0000256" key="2">
    <source>
        <dbReference type="ARBA" id="ARBA00022679"/>
    </source>
</evidence>
<dbReference type="PANTHER" id="PTHR21392:SF0">
    <property type="entry name" value="TRNA-URIDINE AMINOCARBOXYPROPYLTRANSFERASE 2"/>
    <property type="match status" value="1"/>
</dbReference>
<keyword evidence="2 7" id="KW-0808">Transferase</keyword>
<evidence type="ECO:0000313" key="7">
    <source>
        <dbReference type="EMBL" id="MFC7333949.1"/>
    </source>
</evidence>
<dbReference type="RefSeq" id="WP_377359365.1">
    <property type="nucleotide sequence ID" value="NZ_JBHTCM010000010.1"/>
</dbReference>
<comment type="caution">
    <text evidence="7">The sequence shown here is derived from an EMBL/GenBank/DDBJ whole genome shotgun (WGS) entry which is preliminary data.</text>
</comment>
<gene>
    <name evidence="7" type="ORF">ACFQPS_12315</name>
</gene>
<organism evidence="7 8">
    <name type="scientific">Rhodocista pekingensis</name>
    <dbReference type="NCBI Taxonomy" id="201185"/>
    <lineage>
        <taxon>Bacteria</taxon>
        <taxon>Pseudomonadati</taxon>
        <taxon>Pseudomonadota</taxon>
        <taxon>Alphaproteobacteria</taxon>
        <taxon>Rhodospirillales</taxon>
        <taxon>Azospirillaceae</taxon>
        <taxon>Rhodocista</taxon>
    </lineage>
</organism>
<proteinExistence type="inferred from homology"/>
<dbReference type="EMBL" id="JBHTCM010000010">
    <property type="protein sequence ID" value="MFC7333949.1"/>
    <property type="molecule type" value="Genomic_DNA"/>
</dbReference>
<dbReference type="SMART" id="SM01144">
    <property type="entry name" value="DTW"/>
    <property type="match status" value="1"/>
</dbReference>
<sequence length="230" mass="25385">MTTVTPTTPDDERCACGKRAVDLCLCPDLTPARTRLGLLVLQHPQEQDVELGTARLLTAQVEGAVLRVGLSWPNMAKALGRPADPRRWGVLHMGSKEDVARVPRGGIAVVDRKGAPLPDSDAVLADLEGLVLLDGTWSQAKTLWWRNAWLLKLRRVVIHPDFRSAYGNVRKEPRRESVSTLEAGAFALGRLEGDPGLQGRMLKPFDVLLDRWQKRRRPVRPVPPPATPAP</sequence>
<evidence type="ECO:0000313" key="8">
    <source>
        <dbReference type="Proteomes" id="UP001596456"/>
    </source>
</evidence>
<feature type="domain" description="DTW" evidence="6">
    <location>
        <begin position="10"/>
        <end position="217"/>
    </location>
</feature>
<comment type="similarity">
    <text evidence="5">Belongs to the TDD superfamily. DTWD2 family.</text>
</comment>
<evidence type="ECO:0000259" key="6">
    <source>
        <dbReference type="SMART" id="SM01144"/>
    </source>
</evidence>